<dbReference type="VEuPathDB" id="FungiDB:PC110_g20372"/>
<feature type="compositionally biased region" description="Pro residues" evidence="2">
    <location>
        <begin position="427"/>
        <end position="437"/>
    </location>
</feature>
<accession>A0A8T1D5Z4</accession>
<evidence type="ECO:0000313" key="4">
    <source>
        <dbReference type="Proteomes" id="UP000736787"/>
    </source>
</evidence>
<sequence>MTCWLPFSLFRIRYRIFLAELMLARENAEQLLKILSSKVESLEAENRRLRATNIRVDALLQKIKESTGLHTQDLELAQAEVAERDAVIHALERRLATEREAFKAAVAANTEQTCQLHAILIKAQKGKFVDADTAHSLEDLQKRNTHLLHINRVLRSHVILAGMDPEILVLVVQGMTAGELNLADLELDQETFVALQRIQAAAADLSDPHAVPAALAKAAHQVAHGKLHKRIRPGGADSDNDIGVDPDSYSEDKPPIPTDQASSAMSAAGLGDDATAENSSLTSGRRGLHKPKAWKQKKRQKTRPGSQSSVRSRSSQSSRHTSPRSQPRSRSPSPTRSSTGRPRSRSQSVSSKRATPVSSPPSSVQASHSASKVLKDDCPPELIDLTSDSAEKDSRDPVPPPTGGETVPEAPAPVAEASSVTKVIPDSGPPGSPPPKATPSAGPSDDDEDQPRSAQASSLSATHRPSGVTSPYCSSSDEDDSSDDEGPRDPSIAKRPSLLSSPPSTPMEVDDDGGRSRKDTGGDSRRDEPSFDSSSGDTAGEEAVSAPTEGSSSAGGAGDASSSARSDVPGGEGPPADTGRPGADEGTPPVSRSPTPLRRTPSPPTSPQRRLPPPGSARSRASFLPQEAGPVK</sequence>
<feature type="compositionally biased region" description="Pro residues" evidence="2">
    <location>
        <begin position="601"/>
        <end position="615"/>
    </location>
</feature>
<feature type="compositionally biased region" description="Basic residues" evidence="2">
    <location>
        <begin position="286"/>
        <end position="302"/>
    </location>
</feature>
<feature type="compositionally biased region" description="Low complexity" evidence="2">
    <location>
        <begin position="303"/>
        <end position="372"/>
    </location>
</feature>
<dbReference type="EMBL" id="RCMK01000309">
    <property type="protein sequence ID" value="KAG2937347.1"/>
    <property type="molecule type" value="Genomic_DNA"/>
</dbReference>
<evidence type="ECO:0000256" key="2">
    <source>
        <dbReference type="SAM" id="MobiDB-lite"/>
    </source>
</evidence>
<evidence type="ECO:0000256" key="1">
    <source>
        <dbReference type="SAM" id="Coils"/>
    </source>
</evidence>
<feature type="compositionally biased region" description="Low complexity" evidence="2">
    <location>
        <begin position="403"/>
        <end position="421"/>
    </location>
</feature>
<dbReference type="Proteomes" id="UP000736787">
    <property type="component" value="Unassembled WGS sequence"/>
</dbReference>
<reference evidence="3" key="1">
    <citation type="submission" date="2018-10" db="EMBL/GenBank/DDBJ databases">
        <title>Effector identification in a new, highly contiguous assembly of the strawberry crown rot pathogen Phytophthora cactorum.</title>
        <authorList>
            <person name="Armitage A.D."/>
            <person name="Nellist C.F."/>
            <person name="Bates H."/>
            <person name="Vickerstaff R.J."/>
            <person name="Harrison R.J."/>
        </authorList>
    </citation>
    <scope>NUCLEOTIDE SEQUENCE</scope>
    <source>
        <strain evidence="3">4040</strain>
    </source>
</reference>
<feature type="compositionally biased region" description="Polar residues" evidence="2">
    <location>
        <begin position="452"/>
        <end position="473"/>
    </location>
</feature>
<name>A0A8T1D5Z4_9STRA</name>
<proteinExistence type="predicted"/>
<dbReference type="VEuPathDB" id="FungiDB:PC110_g23101"/>
<organism evidence="3 4">
    <name type="scientific">Phytophthora cactorum</name>
    <dbReference type="NCBI Taxonomy" id="29920"/>
    <lineage>
        <taxon>Eukaryota</taxon>
        <taxon>Sar</taxon>
        <taxon>Stramenopiles</taxon>
        <taxon>Oomycota</taxon>
        <taxon>Peronosporomycetes</taxon>
        <taxon>Peronosporales</taxon>
        <taxon>Peronosporaceae</taxon>
        <taxon>Phytophthora</taxon>
    </lineage>
</organism>
<feature type="compositionally biased region" description="Low complexity" evidence="2">
    <location>
        <begin position="587"/>
        <end position="600"/>
    </location>
</feature>
<feature type="compositionally biased region" description="Basic and acidic residues" evidence="2">
    <location>
        <begin position="512"/>
        <end position="529"/>
    </location>
</feature>
<feature type="region of interest" description="Disordered" evidence="2">
    <location>
        <begin position="226"/>
        <end position="632"/>
    </location>
</feature>
<gene>
    <name evidence="3" type="ORF">PC117_g11743</name>
</gene>
<protein>
    <submittedName>
        <fullName evidence="3">Uncharacterized protein</fullName>
    </submittedName>
</protein>
<comment type="caution">
    <text evidence="3">The sequence shown here is derived from an EMBL/GenBank/DDBJ whole genome shotgun (WGS) entry which is preliminary data.</text>
</comment>
<evidence type="ECO:0000313" key="3">
    <source>
        <dbReference type="EMBL" id="KAG2937347.1"/>
    </source>
</evidence>
<feature type="coiled-coil region" evidence="1">
    <location>
        <begin position="18"/>
        <end position="62"/>
    </location>
</feature>
<keyword evidence="1" id="KW-0175">Coiled coil</keyword>
<dbReference type="AlphaFoldDB" id="A0A8T1D5Z4"/>